<dbReference type="PANTHER" id="PTHR43283">
    <property type="entry name" value="BETA-LACTAMASE-RELATED"/>
    <property type="match status" value="1"/>
</dbReference>
<evidence type="ECO:0000259" key="2">
    <source>
        <dbReference type="Pfam" id="PF00144"/>
    </source>
</evidence>
<dbReference type="AlphaFoldDB" id="A0AB35HXP9"/>
<dbReference type="EMBL" id="JAPHQB010000006">
    <property type="protein sequence ID" value="MCX2801213.1"/>
    <property type="molecule type" value="Genomic_DNA"/>
</dbReference>
<dbReference type="InterPro" id="IPR050789">
    <property type="entry name" value="Diverse_Enzym_Activities"/>
</dbReference>
<sequence>MKTNTVVSGDFQDGSTDGRPASIPHPFNDHNNNHNAYGTLNGSGNVERTLLSYDTLMNGSDPGSRIDLSGYALPPEAAHPQHLFAGRLTLHGEASGGGFFEQVDTYNYTDNSDSPRKHLPEFDFQFVQTGSHIFPLQRGSIPSAHPDWEYVLAPGGVWRENGDKGYTRVSIPFALQERNANCVHNGVMSFLFKENGAISKVAYQISSETCLYFKADWWGLLSATYTPQDIADKARLIREYQEEIAARLPVKPLSTLADDYPGINTSAFAAPNDTDPTHVSTAGFVIDGIHYRADCTTRRGDYPFCESLVVPSYSAAKSLVAGVAMMRLEYLYPGVRNSLVGSYVPDCDKNGNWNDVTLDNLLDMASGNYSSSTYMQDEDAKHTDYFFLPETHANKIHYSCTRYSRKAPPGTQWVYHTSDTYIAGTLMNAYLRSRRGSDADLFTDIIVEDLWKPIGVSATGRYTRRTYDSVRQPFTGWGLIWLPDDIVKIASFIGIDRGKINGEQVLDANQLDAALQRSATDTGTVPMANYRYNNGFWAHNVAGKLSGCSGDLWIPFLSGFGGITVVLLPNNSIYYYFSDNDTYYWLEAVQEAHKIRSLCQ</sequence>
<name>A0AB35HXP9_MICTH</name>
<gene>
    <name evidence="3" type="ORF">OQJ68_05355</name>
</gene>
<dbReference type="SUPFAM" id="SSF56601">
    <property type="entry name" value="beta-lactamase/transpeptidase-like"/>
    <property type="match status" value="1"/>
</dbReference>
<evidence type="ECO:0000313" key="4">
    <source>
        <dbReference type="Proteomes" id="UP001209730"/>
    </source>
</evidence>
<evidence type="ECO:0000256" key="1">
    <source>
        <dbReference type="SAM" id="MobiDB-lite"/>
    </source>
</evidence>
<feature type="region of interest" description="Disordered" evidence="1">
    <location>
        <begin position="1"/>
        <end position="41"/>
    </location>
</feature>
<dbReference type="InterPro" id="IPR001466">
    <property type="entry name" value="Beta-lactam-related"/>
</dbReference>
<reference evidence="3" key="1">
    <citation type="submission" date="2022-11" db="EMBL/GenBank/DDBJ databases">
        <title>Chitin-degrading and fungicidal potential of chitinolytic bacterial strains from marine environment of the Pacific Ocean regions.</title>
        <authorList>
            <person name="Pentekhina I."/>
            <person name="Nedashkovskaya O."/>
            <person name="Seitkalieva A."/>
            <person name="Podvolotskaya A."/>
            <person name="Tekutyeva L."/>
            <person name="Balabanova L."/>
        </authorList>
    </citation>
    <scope>NUCLEOTIDE SEQUENCE</scope>
    <source>
        <strain evidence="3">KMM 6838</strain>
    </source>
</reference>
<comment type="caution">
    <text evidence="3">The sequence shown here is derived from an EMBL/GenBank/DDBJ whole genome shotgun (WGS) entry which is preliminary data.</text>
</comment>
<feature type="domain" description="Beta-lactamase-related" evidence="2">
    <location>
        <begin position="309"/>
        <end position="573"/>
    </location>
</feature>
<dbReference type="Gene3D" id="3.40.710.10">
    <property type="entry name" value="DD-peptidase/beta-lactamase superfamily"/>
    <property type="match status" value="1"/>
</dbReference>
<dbReference type="InterPro" id="IPR012338">
    <property type="entry name" value="Beta-lactam/transpept-like"/>
</dbReference>
<accession>A0AB35HXP9</accession>
<protein>
    <submittedName>
        <fullName evidence="3">Beta-lactamase family protein</fullName>
    </submittedName>
</protein>
<dbReference type="Proteomes" id="UP001209730">
    <property type="component" value="Unassembled WGS sequence"/>
</dbReference>
<evidence type="ECO:0000313" key="3">
    <source>
        <dbReference type="EMBL" id="MCX2801213.1"/>
    </source>
</evidence>
<proteinExistence type="predicted"/>
<organism evidence="3 4">
    <name type="scientific">Microbulbifer thermotolerans</name>
    <dbReference type="NCBI Taxonomy" id="252514"/>
    <lineage>
        <taxon>Bacteria</taxon>
        <taxon>Pseudomonadati</taxon>
        <taxon>Pseudomonadota</taxon>
        <taxon>Gammaproteobacteria</taxon>
        <taxon>Cellvibrionales</taxon>
        <taxon>Microbulbiferaceae</taxon>
        <taxon>Microbulbifer</taxon>
    </lineage>
</organism>
<dbReference type="Pfam" id="PF00144">
    <property type="entry name" value="Beta-lactamase"/>
    <property type="match status" value="1"/>
</dbReference>